<evidence type="ECO:0000313" key="2">
    <source>
        <dbReference type="Proteomes" id="UP000467428"/>
    </source>
</evidence>
<gene>
    <name evidence="1" type="ORF">MARA_47940</name>
</gene>
<dbReference type="SUPFAM" id="SSF56801">
    <property type="entry name" value="Acetyl-CoA synthetase-like"/>
    <property type="match status" value="1"/>
</dbReference>
<accession>A0A7I7S4Z6</accession>
<dbReference type="Gene3D" id="3.40.50.12780">
    <property type="entry name" value="N-terminal domain of ligase-like"/>
    <property type="match status" value="1"/>
</dbReference>
<name>A0A7I7S4Z6_9MYCO</name>
<sequence length="439" mass="48330">MAMAPRVPAVSITHRARTMHPLRPAMRRELSRLERAGADEIRRTQERRLRALVRFAASASPFYRRYFRDSGIDPRSITTLDDLHLLPLLTRDDLAADPEAFRTYPRRLMWSSSSSGTSGRPVRVYRTQGSSVYELCALERQWSWFGLRPGARRVILRGSAFAADEPGRVTKEVPGAHQLLVSSFHLTPATLDAILTDVRAFTPDAIEGWPSSIALLASLLRERGERLPVTAVITSSETMSDARRALIADTFGGPVVDHYGQTERVLMAGGCERGGYHVFPDYGIAESLPVPGAPDRWELVGTPLHNWGFPLFRYRTGDEVGPEPGQQCACGRSFPRLHPVYGRVEDSFTAADGRPIPLPGTVVDDLTGVREAQIAQLGAGRFEVRVTPAGGFERPIVDAAVRRNVDRYIGAGQNVTLRVMTEIPRGKSGKLKTAVVEGG</sequence>
<dbReference type="KEGG" id="marz:MARA_47940"/>
<organism evidence="1 2">
    <name type="scientific">Mycolicibacterium arabiense</name>
    <dbReference type="NCBI Taxonomy" id="1286181"/>
    <lineage>
        <taxon>Bacteria</taxon>
        <taxon>Bacillati</taxon>
        <taxon>Actinomycetota</taxon>
        <taxon>Actinomycetes</taxon>
        <taxon>Mycobacteriales</taxon>
        <taxon>Mycobacteriaceae</taxon>
        <taxon>Mycolicibacterium</taxon>
    </lineage>
</organism>
<dbReference type="PANTHER" id="PTHR36932">
    <property type="entry name" value="CAPSULAR POLYSACCHARIDE BIOSYNTHESIS PROTEIN"/>
    <property type="match status" value="1"/>
</dbReference>
<protein>
    <submittedName>
        <fullName evidence="1">Capsular polysaccharide biosynthesis protein CapK</fullName>
    </submittedName>
</protein>
<reference evidence="1 2" key="1">
    <citation type="journal article" date="2019" name="Emerg. Microbes Infect.">
        <title>Comprehensive subspecies identification of 175 nontuberculous mycobacteria species based on 7547 genomic profiles.</title>
        <authorList>
            <person name="Matsumoto Y."/>
            <person name="Kinjo T."/>
            <person name="Motooka D."/>
            <person name="Nabeya D."/>
            <person name="Jung N."/>
            <person name="Uechi K."/>
            <person name="Horii T."/>
            <person name="Iida T."/>
            <person name="Fujita J."/>
            <person name="Nakamura S."/>
        </authorList>
    </citation>
    <scope>NUCLEOTIDE SEQUENCE [LARGE SCALE GENOMIC DNA]</scope>
    <source>
        <strain evidence="1 2">JCM 18538</strain>
    </source>
</reference>
<geneLocation type="plasmid" evidence="2">
    <name>pjcm18538 dna</name>
</geneLocation>
<dbReference type="Proteomes" id="UP000467428">
    <property type="component" value="Chromosome"/>
</dbReference>
<proteinExistence type="predicted"/>
<dbReference type="EMBL" id="AP022593">
    <property type="protein sequence ID" value="BBY51326.1"/>
    <property type="molecule type" value="Genomic_DNA"/>
</dbReference>
<dbReference type="InterPro" id="IPR053158">
    <property type="entry name" value="CapK_Type1_Caps_Biosynth"/>
</dbReference>
<dbReference type="PANTHER" id="PTHR36932:SF1">
    <property type="entry name" value="CAPSULAR POLYSACCHARIDE BIOSYNTHESIS PROTEIN"/>
    <property type="match status" value="1"/>
</dbReference>
<keyword evidence="2" id="KW-1185">Reference proteome</keyword>
<dbReference type="InterPro" id="IPR042099">
    <property type="entry name" value="ANL_N_sf"/>
</dbReference>
<evidence type="ECO:0000313" key="1">
    <source>
        <dbReference type="EMBL" id="BBY51326.1"/>
    </source>
</evidence>
<dbReference type="AlphaFoldDB" id="A0A7I7S4Z6"/>